<comment type="caution">
    <text evidence="1">The sequence shown here is derived from an EMBL/GenBank/DDBJ whole genome shotgun (WGS) entry which is preliminary data.</text>
</comment>
<proteinExistence type="predicted"/>
<dbReference type="AlphaFoldDB" id="A0A9W4T0W9"/>
<sequence length="64" mass="7307">MQPGDGKVEAEILVRELYNDIKQDLSPKNNENLFSNPSLLDDSDIFKALEDDVPLEEEEDDEIN</sequence>
<dbReference type="OrthoDB" id="10328742at2759"/>
<keyword evidence="2" id="KW-1185">Reference proteome</keyword>
<accession>A0A9W4T0W9</accession>
<gene>
    <name evidence="1" type="ORF">FWILDA_LOCUS13362</name>
</gene>
<evidence type="ECO:0000313" key="1">
    <source>
        <dbReference type="EMBL" id="CAI2188001.1"/>
    </source>
</evidence>
<feature type="non-terminal residue" evidence="1">
    <location>
        <position position="64"/>
    </location>
</feature>
<dbReference type="Proteomes" id="UP001153678">
    <property type="component" value="Unassembled WGS sequence"/>
</dbReference>
<protein>
    <submittedName>
        <fullName evidence="1">2448_t:CDS:1</fullName>
    </submittedName>
</protein>
<organism evidence="1 2">
    <name type="scientific">Funneliformis geosporum</name>
    <dbReference type="NCBI Taxonomy" id="1117311"/>
    <lineage>
        <taxon>Eukaryota</taxon>
        <taxon>Fungi</taxon>
        <taxon>Fungi incertae sedis</taxon>
        <taxon>Mucoromycota</taxon>
        <taxon>Glomeromycotina</taxon>
        <taxon>Glomeromycetes</taxon>
        <taxon>Glomerales</taxon>
        <taxon>Glomeraceae</taxon>
        <taxon>Funneliformis</taxon>
    </lineage>
</organism>
<evidence type="ECO:0000313" key="2">
    <source>
        <dbReference type="Proteomes" id="UP001153678"/>
    </source>
</evidence>
<dbReference type="EMBL" id="CAMKVN010004925">
    <property type="protein sequence ID" value="CAI2188001.1"/>
    <property type="molecule type" value="Genomic_DNA"/>
</dbReference>
<name>A0A9W4T0W9_9GLOM</name>
<reference evidence="1" key="1">
    <citation type="submission" date="2022-08" db="EMBL/GenBank/DDBJ databases">
        <authorList>
            <person name="Kallberg Y."/>
            <person name="Tangrot J."/>
            <person name="Rosling A."/>
        </authorList>
    </citation>
    <scope>NUCLEOTIDE SEQUENCE</scope>
    <source>
        <strain evidence="1">Wild A</strain>
    </source>
</reference>